<protein>
    <submittedName>
        <fullName evidence="1">Uncharacterized protein</fullName>
    </submittedName>
</protein>
<evidence type="ECO:0000313" key="1">
    <source>
        <dbReference type="EMBL" id="KAJ8638508.1"/>
    </source>
</evidence>
<keyword evidence="2" id="KW-1185">Reference proteome</keyword>
<proteinExistence type="predicted"/>
<dbReference type="Proteomes" id="UP001234297">
    <property type="component" value="Chromosome 3"/>
</dbReference>
<comment type="caution">
    <text evidence="1">The sequence shown here is derived from an EMBL/GenBank/DDBJ whole genome shotgun (WGS) entry which is preliminary data.</text>
</comment>
<dbReference type="EMBL" id="CM056811">
    <property type="protein sequence ID" value="KAJ8638508.1"/>
    <property type="molecule type" value="Genomic_DNA"/>
</dbReference>
<evidence type="ECO:0000313" key="2">
    <source>
        <dbReference type="Proteomes" id="UP001234297"/>
    </source>
</evidence>
<organism evidence="1 2">
    <name type="scientific">Persea americana</name>
    <name type="common">Avocado</name>
    <dbReference type="NCBI Taxonomy" id="3435"/>
    <lineage>
        <taxon>Eukaryota</taxon>
        <taxon>Viridiplantae</taxon>
        <taxon>Streptophyta</taxon>
        <taxon>Embryophyta</taxon>
        <taxon>Tracheophyta</taxon>
        <taxon>Spermatophyta</taxon>
        <taxon>Magnoliopsida</taxon>
        <taxon>Magnoliidae</taxon>
        <taxon>Laurales</taxon>
        <taxon>Lauraceae</taxon>
        <taxon>Persea</taxon>
    </lineage>
</organism>
<reference evidence="1 2" key="1">
    <citation type="journal article" date="2022" name="Hortic Res">
        <title>A haplotype resolved chromosomal level avocado genome allows analysis of novel avocado genes.</title>
        <authorList>
            <person name="Nath O."/>
            <person name="Fletcher S.J."/>
            <person name="Hayward A."/>
            <person name="Shaw L.M."/>
            <person name="Masouleh A.K."/>
            <person name="Furtado A."/>
            <person name="Henry R.J."/>
            <person name="Mitter N."/>
        </authorList>
    </citation>
    <scope>NUCLEOTIDE SEQUENCE [LARGE SCALE GENOMIC DNA]</scope>
    <source>
        <strain evidence="2">cv. Hass</strain>
        <tissue evidence="1">Leaves</tissue>
    </source>
</reference>
<gene>
    <name evidence="1" type="ORF">MRB53_012775</name>
</gene>
<name>A0ACC2LZ88_PERAE</name>
<accession>A0ACC2LZ88</accession>
<sequence>MRMRNYHLVLPWSVSEIGAPGSVIWWVPPGNGVCLARGILLLEVSALNESVAGSVKSVFKAWDQRLNSSEGFLESNEGDPELLVFIPFTSDVKIKSISVVGGAGGTSPSKMRAFINRDGIDFADAQSMQPIQEWDLVENLQGVLEYQTRYSRFQGVGSLTLHFPENFGAESSQIHYIGLRGEATQLKRDVVATIVYEVMPNPSDHKTPTNAGVGLSHVE</sequence>